<evidence type="ECO:0000313" key="3">
    <source>
        <dbReference type="EMBL" id="GHC31957.1"/>
    </source>
</evidence>
<protein>
    <submittedName>
        <fullName evidence="3">Hemagglutinin</fullName>
    </submittedName>
</protein>
<comment type="caution">
    <text evidence="3">The sequence shown here is derived from an EMBL/GenBank/DDBJ whole genome shotgun (WGS) entry which is preliminary data.</text>
</comment>
<dbReference type="RefSeq" id="WP_189519309.1">
    <property type="nucleotide sequence ID" value="NZ_BMZM01000004.1"/>
</dbReference>
<dbReference type="InterPro" id="IPR006915">
    <property type="entry name" value="DUF637_hemagglutn_put"/>
</dbReference>
<keyword evidence="4" id="KW-1185">Reference proteome</keyword>
<dbReference type="Pfam" id="PF13332">
    <property type="entry name" value="Fil_haemagg_2"/>
    <property type="match status" value="3"/>
</dbReference>
<feature type="region of interest" description="Disordered" evidence="1">
    <location>
        <begin position="3095"/>
        <end position="3119"/>
    </location>
</feature>
<feature type="region of interest" description="Disordered" evidence="1">
    <location>
        <begin position="2424"/>
        <end position="2449"/>
    </location>
</feature>
<dbReference type="SUPFAM" id="SSF51126">
    <property type="entry name" value="Pectin lyase-like"/>
    <property type="match status" value="1"/>
</dbReference>
<sequence>MKVHSRAGRLLAHILVNAMFWQPVIVLADGITIDGRAGGNTAMDRAGNGVPVVDIATPNGRGLSHNTFSDYNVGKEGVILNNATDKLQSTKLGGMIVGNPNLKGQAAQLIVNEVNGGRASQLRGYTEVAGQAANVVVANPYGITCNGCGFINSPRVTLSTGKPMIEDGALDRFAVDQGQVTIEGLGLDASEVDQFDIVTRTAKLNGELHARQLNIVTGRNDVDATSLTATARKGSDDAPALSIDASALGAMYAGSIHLVGTEAGVGVRLAGDMAATAGDITIDTQGHLALNNAAAQRDIDARATAIDTRGSQHARNDVRLNAREDMGLYGNLSSGGDTTLTAGKTLAQQGQVIAGIEGNQRINGRRLAISADRIDNRGHLDASQTLQTRSGQLSNSGQLLADEISIRADDGIDNTGTLQGRRVRLETAALTNGHNDAVIDAEQALELQAPVVTNRGTLQFGKSQDVTLDLIRLDNRDGRFVLNEGALELRADTLFNDRGTLQAESLRLAGRYVTNREGGLIVAASGNATLVIEQQLDNSGGQLQAARALDVQGGDVLNQQGQMTANGLALNVASLDNTDGLISAGAGNATVAARQQLNNTGGKVEAQKVLDLTAGALDNARGTLIADTVTVNAGTLRNRAGTVSAQQGDLELSVAGLLDNDRGQLQSVHQALRLNAGDLTNRQGTLMARLVTLGVEHTLNNQSGRIVSDGVLTADVNDVLDNTGGTLRGSSVALATGILINNDDGLISADSGDLDIAASDRLINQRGKLQALNAININGGNIDNAAGTLVADRIDIDGLSLANREGVISAEHGALILKTTNGFDNARGHLQATDAASINVGTLDNGEGTITARDITLASDGALDNTAGRIVAQQGDLLVNTSGALQNSEGTLAGNALTLDAESIKANQGGLIAALANNARIRARQTLNNDSGQIQAAGLLTLDAPDITNRAGHLIGQSLTLTGNALDNSGGLVSAEQGNATLTLAHLLNNTEGRLQAGKGMLSLDGGGTLINQRGMAMADQLDIDMADLDNRKGQLVGERLTLQADSLDNGDGGLIAAGQQGATLTLASLANDRGQIQADGRLDIKAATLDNTHGVLLADRLDLNSARLINDSGSMLANAGGIALTLSGEARNRQGMIDSDGGKITIDGDGQTFDNSGGVINGDVLTISTGALSNRSGGQLAGHQIRFIGLKALDNAGGRVLAGTEGLTVEAKEIDNRAGVLQGDHISLVGRHLGNGDNGLIASLDGTLKAVFTQTLDNRNGRMIANGLLDIDPPRIDNRNGQMAGDVVRLEAGTLDNDGGIIEAQKGLALNVDTLNNRSGNLRALGGDSSDFRVAGALDNTRGNIELASRDARIDAASLNNTNGHVVHAGSGLFTLLLKSLDNQGGSLQGTGRAQANIDRINNTGQWQFNGPLSLTTLNALTLTNSDRLASADNLTLEAASLDNRGELLANGNLIFKSAGDITNRGLISAQRQLNITGRNLTQNDGRIASGGGATYRLSGTLDNLGRLTGSDNIDLQAREINNRGTLGSQKNLRLVSQGAINNQADTLLFAGGDMTLRGTRLYNRYGDLYSRGDLDLARDDNGGYADSLENRSGTIEAEGDIRLRVNSLLNTRDAFAVERQATGGRIERGPRYGCKYHRCFDYIMTETSELRITQNSPTGVILAGRDLEIESGGSVVNRYSLLGANHNLTVQSDSLENTGASTGTSTRERQYSVILGGHDNETSQEKRFYENFIDPWNAANGLDEQNNPLPTPLVKEEYDAYIKGRSRLDLLHDTTTNTLDNNSAPATIQAGNRISIRASQRIDNGDISDNKRAQLNGRLAGADKNAPVMGLDYTLNRRTDAAVAVKGSDTRARQRRQMAGTISASEYQNARNESGTAVGRNAPIALNFIPVDYSGLSFERVSPTQLSSFRLPEGQYGLFVKNKAPNSHYLIETNPEFTSADRLMGSDYLLGKLHYTSDGAYKLLGDGRYESRLIRDAVQAKTGSRFLDENLKNDYEQYLYLMNNAIAAQDELHLTTGVALTPSQTAALTHDIVWMEEQEVDGESVLAPVLYLAQVDERNVRGSSLIQGHDIDLIAGNDLANVGTIRASNDLTANSGSSILQGGLMAAGNNLALTAKDDLRNSLAGEIRGRQVDLTTLKGDIVNDRMAVKSGSERRYDTVLDQGGLISATGALNVSAGRDLVNRSDIASGGDLRLSAARDLRLMAVEDARGDDSTYGYRRSSQVQQLGSRVTAANDIALNAGRDIDVIASTVEAGKDLSAAAGQDLNILSGTNSQHDELHYRSSRTKKDVINTVTRQQGSQLTAGNSLTLVADNDLTAQASQLKAGDQAYLVGGNDVQLIAANDQDYHFYQKKKKSGGLISSKSMKRDEVTDTRAVGTTVESGGDLVIASGNDQVYQKARLDAGEDLTLTSGGDITFAAAMDTHSESHEKSKSNWAWQSAKGKGNTDETLRQSELVAQGQLAINAANRVNIDVRDIDQQSVSQTIDAMVAAEPELAWLKQAEAQGDVDWRQVKEIHDRWNYKQSGLGEGAALAVSIAATAAMPGIGTGLTGAMMTAAAGSLAGNSVVGLINNRGNLGATLSDALSSDSLKGALIAAASAGISQGMDSVWGGETDPATGRTIPHDLSSWGGTGRFAGQRASQALADAGLQSAISGGSLNDNLKQSLQGAVTTVLEASLFNLVGDLTKQGAKGSNGQHWADGSAEKTVVHALAGGLASQATGGDFRTGAIAAGANEALINQLDDLVKGDRKLLIAASQITGIVAAGMADGDVQKGAEIAGNATAYNRMMHTSEKEWIEAHGGSEEEKARLTVAAFALIEASAQYEKGSESYNYYKALEDMGNTDAFAAERHKVMSSGLFGYSKWDGIKDSAERYQVANRAWGAVQVGSGIAAGVGSAATVGTGPGMLLGSGMLLWGADNFAAGLPTIINGLPATRFGAQALQQAGISPEMADIIYDLGGMAGAAGLAKFGSSPTVVGNKALESATSHAANDIRFSQNTVSFNKKDRVSGTNYTYDDLVQSMRDNGWKGDPVDVVKMPDRKLTSMDNTRIAAAREAGIDVKATVRDFNDPLTPAVQEARGWQQFDTWGEAITGRIGKQSGGFANNNPYGASEAPRITGSKK</sequence>
<dbReference type="InterPro" id="IPR010069">
    <property type="entry name" value="CdiA_FHA1_rpt"/>
</dbReference>
<proteinExistence type="predicted"/>
<organism evidence="3 4">
    <name type="scientific">Kushneria pakistanensis</name>
    <dbReference type="NCBI Taxonomy" id="1508770"/>
    <lineage>
        <taxon>Bacteria</taxon>
        <taxon>Pseudomonadati</taxon>
        <taxon>Pseudomonadota</taxon>
        <taxon>Gammaproteobacteria</taxon>
        <taxon>Oceanospirillales</taxon>
        <taxon>Halomonadaceae</taxon>
        <taxon>Kushneria</taxon>
    </lineage>
</organism>
<dbReference type="InterPro" id="IPR025157">
    <property type="entry name" value="Hemagglutinin_rpt"/>
</dbReference>
<name>A0ABQ3FNT8_9GAMM</name>
<gene>
    <name evidence="3" type="ORF">GCM10010082_27840</name>
</gene>
<dbReference type="Pfam" id="PF05594">
    <property type="entry name" value="Fil_haemagg"/>
    <property type="match status" value="12"/>
</dbReference>
<dbReference type="Gene3D" id="2.160.20.10">
    <property type="entry name" value="Single-stranded right-handed beta-helix, Pectin lyase-like"/>
    <property type="match status" value="1"/>
</dbReference>
<dbReference type="Pfam" id="PF04830">
    <property type="entry name" value="DUF637"/>
    <property type="match status" value="1"/>
</dbReference>
<dbReference type="Pfam" id="PF05860">
    <property type="entry name" value="TPS"/>
    <property type="match status" value="1"/>
</dbReference>
<evidence type="ECO:0000313" key="4">
    <source>
        <dbReference type="Proteomes" id="UP000604243"/>
    </source>
</evidence>
<feature type="compositionally biased region" description="Basic and acidic residues" evidence="1">
    <location>
        <begin position="2424"/>
        <end position="2433"/>
    </location>
</feature>
<dbReference type="NCBIfam" id="TIGR01901">
    <property type="entry name" value="adhes_NPXG"/>
    <property type="match status" value="1"/>
</dbReference>
<dbReference type="InterPro" id="IPR008638">
    <property type="entry name" value="FhaB/CdiA-like_TPS"/>
</dbReference>
<evidence type="ECO:0000259" key="2">
    <source>
        <dbReference type="SMART" id="SM00912"/>
    </source>
</evidence>
<feature type="domain" description="Filamentous haemagglutinin FhaB/tRNA nuclease CdiA-like TPS" evidence="2">
    <location>
        <begin position="47"/>
        <end position="168"/>
    </location>
</feature>
<dbReference type="EMBL" id="BMZM01000004">
    <property type="protein sequence ID" value="GHC31957.1"/>
    <property type="molecule type" value="Genomic_DNA"/>
</dbReference>
<accession>A0ABQ3FNT8</accession>
<dbReference type="InterPro" id="IPR012334">
    <property type="entry name" value="Pectin_lyas_fold"/>
</dbReference>
<dbReference type="InterPro" id="IPR011050">
    <property type="entry name" value="Pectin_lyase_fold/virulence"/>
</dbReference>
<dbReference type="SMART" id="SM00912">
    <property type="entry name" value="Haemagg_act"/>
    <property type="match status" value="1"/>
</dbReference>
<dbReference type="Proteomes" id="UP000604243">
    <property type="component" value="Unassembled WGS sequence"/>
</dbReference>
<evidence type="ECO:0000256" key="1">
    <source>
        <dbReference type="SAM" id="MobiDB-lite"/>
    </source>
</evidence>
<dbReference type="NCBIfam" id="TIGR01731">
    <property type="entry name" value="fil_hemag_20aa"/>
    <property type="match status" value="34"/>
</dbReference>
<reference evidence="4" key="1">
    <citation type="journal article" date="2019" name="Int. J. Syst. Evol. Microbiol.">
        <title>The Global Catalogue of Microorganisms (GCM) 10K type strain sequencing project: providing services to taxonomists for standard genome sequencing and annotation.</title>
        <authorList>
            <consortium name="The Broad Institute Genomics Platform"/>
            <consortium name="The Broad Institute Genome Sequencing Center for Infectious Disease"/>
            <person name="Wu L."/>
            <person name="Ma J."/>
        </authorList>
    </citation>
    <scope>NUCLEOTIDE SEQUENCE [LARGE SCALE GENOMIC DNA]</scope>
    <source>
        <strain evidence="4">KCTC 42082</strain>
    </source>
</reference>
<dbReference type="InterPro" id="IPR008619">
    <property type="entry name" value="Filamentous_hemagglutn_rpt"/>
</dbReference>